<dbReference type="EMBL" id="CH476646">
    <property type="protein sequence ID" value="EDN98808.1"/>
    <property type="molecule type" value="Genomic_DNA"/>
</dbReference>
<accession>A7F7T7</accession>
<dbReference type="AlphaFoldDB" id="A7F7T7"/>
<dbReference type="RefSeq" id="XP_001585428.1">
    <property type="nucleotide sequence ID" value="XM_001585378.1"/>
</dbReference>
<organism evidence="1 2">
    <name type="scientific">Sclerotinia sclerotiorum (strain ATCC 18683 / 1980 / Ss-1)</name>
    <name type="common">White mold</name>
    <name type="synonym">Whetzelinia sclerotiorum</name>
    <dbReference type="NCBI Taxonomy" id="665079"/>
    <lineage>
        <taxon>Eukaryota</taxon>
        <taxon>Fungi</taxon>
        <taxon>Dikarya</taxon>
        <taxon>Ascomycota</taxon>
        <taxon>Pezizomycotina</taxon>
        <taxon>Leotiomycetes</taxon>
        <taxon>Helotiales</taxon>
        <taxon>Sclerotiniaceae</taxon>
        <taxon>Sclerotinia</taxon>
    </lineage>
</organism>
<dbReference type="KEGG" id="ssl:SS1G_13667"/>
<dbReference type="InParanoid" id="A7F7T7"/>
<sequence length="76" mass="8617">MCSKIVDIFSPENRFVMLSIGLQDDSFDWFLPIALSVHLIWREARRCGKGTQTPNEAKVKSFSLKIMLSIQRGTAS</sequence>
<evidence type="ECO:0000313" key="1">
    <source>
        <dbReference type="EMBL" id="EDN98808.1"/>
    </source>
</evidence>
<gene>
    <name evidence="1" type="ORF">SS1G_13667</name>
</gene>
<dbReference type="Proteomes" id="UP000001312">
    <property type="component" value="Unassembled WGS sequence"/>
</dbReference>
<reference evidence="2" key="1">
    <citation type="journal article" date="2011" name="PLoS Genet.">
        <title>Genomic analysis of the necrotrophic fungal pathogens Sclerotinia sclerotiorum and Botrytis cinerea.</title>
        <authorList>
            <person name="Amselem J."/>
            <person name="Cuomo C.A."/>
            <person name="van Kan J.A."/>
            <person name="Viaud M."/>
            <person name="Benito E.P."/>
            <person name="Couloux A."/>
            <person name="Coutinho P.M."/>
            <person name="de Vries R.P."/>
            <person name="Dyer P.S."/>
            <person name="Fillinger S."/>
            <person name="Fournier E."/>
            <person name="Gout L."/>
            <person name="Hahn M."/>
            <person name="Kohn L."/>
            <person name="Lapalu N."/>
            <person name="Plummer K.M."/>
            <person name="Pradier J.M."/>
            <person name="Quevillon E."/>
            <person name="Sharon A."/>
            <person name="Simon A."/>
            <person name="ten Have A."/>
            <person name="Tudzynski B."/>
            <person name="Tudzynski P."/>
            <person name="Wincker P."/>
            <person name="Andrew M."/>
            <person name="Anthouard V."/>
            <person name="Beever R.E."/>
            <person name="Beffa R."/>
            <person name="Benoit I."/>
            <person name="Bouzid O."/>
            <person name="Brault B."/>
            <person name="Chen Z."/>
            <person name="Choquer M."/>
            <person name="Collemare J."/>
            <person name="Cotton P."/>
            <person name="Danchin E.G."/>
            <person name="Da Silva C."/>
            <person name="Gautier A."/>
            <person name="Giraud C."/>
            <person name="Giraud T."/>
            <person name="Gonzalez C."/>
            <person name="Grossetete S."/>
            <person name="Guldener U."/>
            <person name="Henrissat B."/>
            <person name="Howlett B.J."/>
            <person name="Kodira C."/>
            <person name="Kretschmer M."/>
            <person name="Lappartient A."/>
            <person name="Leroch M."/>
            <person name="Levis C."/>
            <person name="Mauceli E."/>
            <person name="Neuveglise C."/>
            <person name="Oeser B."/>
            <person name="Pearson M."/>
            <person name="Poulain J."/>
            <person name="Poussereau N."/>
            <person name="Quesneville H."/>
            <person name="Rascle C."/>
            <person name="Schumacher J."/>
            <person name="Segurens B."/>
            <person name="Sexton A."/>
            <person name="Silva E."/>
            <person name="Sirven C."/>
            <person name="Soanes D.M."/>
            <person name="Talbot N.J."/>
            <person name="Templeton M."/>
            <person name="Yandava C."/>
            <person name="Yarden O."/>
            <person name="Zeng Q."/>
            <person name="Rollins J.A."/>
            <person name="Lebrun M.H."/>
            <person name="Dickman M."/>
        </authorList>
    </citation>
    <scope>NUCLEOTIDE SEQUENCE [LARGE SCALE GENOMIC DNA]</scope>
    <source>
        <strain evidence="2">ATCC 18683 / 1980 / Ss-1</strain>
    </source>
</reference>
<proteinExistence type="predicted"/>
<evidence type="ECO:0000313" key="2">
    <source>
        <dbReference type="Proteomes" id="UP000001312"/>
    </source>
</evidence>
<dbReference type="GeneID" id="5481429"/>
<keyword evidence="2" id="KW-1185">Reference proteome</keyword>
<name>A7F7T7_SCLS1</name>
<protein>
    <submittedName>
        <fullName evidence="1">Uncharacterized protein</fullName>
    </submittedName>
</protein>